<accession>A0AAE1EHS4</accession>
<keyword evidence="3" id="KW-1185">Reference proteome</keyword>
<protein>
    <submittedName>
        <fullName evidence="2">Uncharacterized protein</fullName>
    </submittedName>
</protein>
<dbReference type="Proteomes" id="UP001286313">
    <property type="component" value="Unassembled WGS sequence"/>
</dbReference>
<sequence length="104" mass="11125">MIKTELMQIPTSSANDVPDRVITKVLHEGDEMGGCEVEQGKVEGDGTGDGGSQAYPSTSSFPPLRPTPIHLLLSFPPPHTHPPPPSLLSVSPRLHALRKHGDTE</sequence>
<organism evidence="2 3">
    <name type="scientific">Petrolisthes cinctipes</name>
    <name type="common">Flat porcelain crab</name>
    <dbReference type="NCBI Taxonomy" id="88211"/>
    <lineage>
        <taxon>Eukaryota</taxon>
        <taxon>Metazoa</taxon>
        <taxon>Ecdysozoa</taxon>
        <taxon>Arthropoda</taxon>
        <taxon>Crustacea</taxon>
        <taxon>Multicrustacea</taxon>
        <taxon>Malacostraca</taxon>
        <taxon>Eumalacostraca</taxon>
        <taxon>Eucarida</taxon>
        <taxon>Decapoda</taxon>
        <taxon>Pleocyemata</taxon>
        <taxon>Anomura</taxon>
        <taxon>Galatheoidea</taxon>
        <taxon>Porcellanidae</taxon>
        <taxon>Petrolisthes</taxon>
    </lineage>
</organism>
<comment type="caution">
    <text evidence="2">The sequence shown here is derived from an EMBL/GenBank/DDBJ whole genome shotgun (WGS) entry which is preliminary data.</text>
</comment>
<gene>
    <name evidence="2" type="ORF">Pcinc_040690</name>
</gene>
<feature type="region of interest" description="Disordered" evidence="1">
    <location>
        <begin position="28"/>
        <end position="104"/>
    </location>
</feature>
<dbReference type="EMBL" id="JAWQEG010007269">
    <property type="protein sequence ID" value="KAK3852732.1"/>
    <property type="molecule type" value="Genomic_DNA"/>
</dbReference>
<evidence type="ECO:0000256" key="1">
    <source>
        <dbReference type="SAM" id="MobiDB-lite"/>
    </source>
</evidence>
<reference evidence="2" key="1">
    <citation type="submission" date="2023-10" db="EMBL/GenBank/DDBJ databases">
        <title>Genome assemblies of two species of porcelain crab, Petrolisthes cinctipes and Petrolisthes manimaculis (Anomura: Porcellanidae).</title>
        <authorList>
            <person name="Angst P."/>
        </authorList>
    </citation>
    <scope>NUCLEOTIDE SEQUENCE</scope>
    <source>
        <strain evidence="2">PB745_01</strain>
        <tissue evidence="2">Gill</tissue>
    </source>
</reference>
<evidence type="ECO:0000313" key="3">
    <source>
        <dbReference type="Proteomes" id="UP001286313"/>
    </source>
</evidence>
<evidence type="ECO:0000313" key="2">
    <source>
        <dbReference type="EMBL" id="KAK3852732.1"/>
    </source>
</evidence>
<dbReference type="AlphaFoldDB" id="A0AAE1EHS4"/>
<feature type="compositionally biased region" description="Pro residues" evidence="1">
    <location>
        <begin position="75"/>
        <end position="86"/>
    </location>
</feature>
<name>A0AAE1EHS4_PETCI</name>
<proteinExistence type="predicted"/>